<dbReference type="EMBL" id="JAFCLK010000024">
    <property type="protein sequence ID" value="MBR1138832.1"/>
    <property type="molecule type" value="Genomic_DNA"/>
</dbReference>
<dbReference type="InterPro" id="IPR041702">
    <property type="entry name" value="BchD/ChlD_VWA"/>
</dbReference>
<evidence type="ECO:0000313" key="4">
    <source>
        <dbReference type="EMBL" id="MBR1138832.1"/>
    </source>
</evidence>
<feature type="region of interest" description="Disordered" evidence="2">
    <location>
        <begin position="312"/>
        <end position="342"/>
    </location>
</feature>
<dbReference type="InterPro" id="IPR002035">
    <property type="entry name" value="VWF_A"/>
</dbReference>
<dbReference type="RefSeq" id="WP_172237477.1">
    <property type="nucleotide sequence ID" value="NZ_JABFDP010000016.1"/>
</dbReference>
<keyword evidence="5" id="KW-1185">Reference proteome</keyword>
<dbReference type="InterPro" id="IPR036465">
    <property type="entry name" value="vWFA_dom_sf"/>
</dbReference>
<dbReference type="CDD" id="cd01451">
    <property type="entry name" value="vWA_Magnesium_chelatase"/>
    <property type="match status" value="1"/>
</dbReference>
<comment type="similarity">
    <text evidence="1">Belongs to the Mg-chelatase subunits D/I family.</text>
</comment>
<reference evidence="5" key="1">
    <citation type="journal article" date="2021" name="ISME J.">
        <title>Evolutionary origin and ecological implication of a unique nif island in free-living Bradyrhizobium lineages.</title>
        <authorList>
            <person name="Tao J."/>
        </authorList>
    </citation>
    <scope>NUCLEOTIDE SEQUENCE [LARGE SCALE GENOMIC DNA]</scope>
    <source>
        <strain evidence="5">SZCCT0094</strain>
    </source>
</reference>
<evidence type="ECO:0000313" key="5">
    <source>
        <dbReference type="Proteomes" id="UP001314635"/>
    </source>
</evidence>
<dbReference type="Gene3D" id="1.10.8.80">
    <property type="entry name" value="Magnesium chelatase subunit I, C-Terminal domain"/>
    <property type="match status" value="1"/>
</dbReference>
<dbReference type="InterPro" id="IPR041628">
    <property type="entry name" value="ChlI/MoxR_AAA_lid"/>
</dbReference>
<dbReference type="Pfam" id="PF13519">
    <property type="entry name" value="VWA_2"/>
    <property type="match status" value="1"/>
</dbReference>
<proteinExistence type="inferred from homology"/>
<dbReference type="InterPro" id="IPR027417">
    <property type="entry name" value="P-loop_NTPase"/>
</dbReference>
<organism evidence="4 5">
    <name type="scientific">Bradyrhizobium denitrificans</name>
    <dbReference type="NCBI Taxonomy" id="2734912"/>
    <lineage>
        <taxon>Bacteria</taxon>
        <taxon>Pseudomonadati</taxon>
        <taxon>Pseudomonadota</taxon>
        <taxon>Alphaproteobacteria</taxon>
        <taxon>Hyphomicrobiales</taxon>
        <taxon>Nitrobacteraceae</taxon>
        <taxon>Bradyrhizobium</taxon>
    </lineage>
</organism>
<name>A0ABS5GBV7_9BRAD</name>
<evidence type="ECO:0000256" key="2">
    <source>
        <dbReference type="SAM" id="MobiDB-lite"/>
    </source>
</evidence>
<dbReference type="SUPFAM" id="SSF52540">
    <property type="entry name" value="P-loop containing nucleoside triphosphate hydrolases"/>
    <property type="match status" value="1"/>
</dbReference>
<feature type="compositionally biased region" description="Polar residues" evidence="2">
    <location>
        <begin position="317"/>
        <end position="328"/>
    </location>
</feature>
<dbReference type="Pfam" id="PF17863">
    <property type="entry name" value="AAA_lid_2"/>
    <property type="match status" value="1"/>
</dbReference>
<dbReference type="Gene3D" id="3.40.50.300">
    <property type="entry name" value="P-loop containing nucleotide triphosphate hydrolases"/>
    <property type="match status" value="1"/>
</dbReference>
<accession>A0ABS5GBV7</accession>
<evidence type="ECO:0000256" key="1">
    <source>
        <dbReference type="ARBA" id="ARBA00005799"/>
    </source>
</evidence>
<feature type="domain" description="VWFA" evidence="3">
    <location>
        <begin position="398"/>
        <end position="578"/>
    </location>
</feature>
<feature type="compositionally biased region" description="Acidic residues" evidence="2">
    <location>
        <begin position="259"/>
        <end position="284"/>
    </location>
</feature>
<dbReference type="PANTHER" id="PTHR43473:SF2">
    <property type="entry name" value="MAGNESIUM-CHELATASE SUBUNIT CHLD, CHLOROPLASTIC"/>
    <property type="match status" value="1"/>
</dbReference>
<dbReference type="SMART" id="SM00327">
    <property type="entry name" value="VWA"/>
    <property type="match status" value="1"/>
</dbReference>
<sequence>MSDGAAIWADAMIAAALAAIDPAAASVLLRAGAGPVREQWLELLRELTPATTVLRKLPPSISDDRLLGGLDLAATLQAGRPVMQRGLLAELHDGMLIAVMAERIAPSTVAHLTAALDTGMISIERDGLSLRAPARFGLIALDEGIGDEHVSPALADRLACHLDLGMVARADLGESLFTSSDIAAARALLPQVGLSDEAIAALTTTACALGIDSLRAPLLACRIARIAAALDGATDVAESHIACAARLVLAPRATRLPAADDETETNEASEPENDPAENEEDDRSEDGPLEDRVLEAAQAAIPAGLLKRLQEERATRLRSSSASKQGTAQKAPKRGRPIGARRGEWRAGARLNVLETLRAAAPWQPLRRRAQRSGKSGRLIVHKDDIRLTRFKQRSGTTTIFVVDASGSSALQRLAEVKGAVELLLAECYIRRDEVALIAFRGKGAELLLPPTRSLTRAKRSLAALPGGGGTPLSAAIFAATELALAVKAKGQAPTIVLMTDGRANVARDGVGGRSEAEAEALVVARQLALTGIPVVLVDSSPRPQDKAAQLAGAMQARYVALPHADAARLSQAVMAEASRG</sequence>
<feature type="region of interest" description="Disordered" evidence="2">
    <location>
        <begin position="255"/>
        <end position="287"/>
    </location>
</feature>
<dbReference type="NCBIfam" id="NF009943">
    <property type="entry name" value="PRK13406.1"/>
    <property type="match status" value="1"/>
</dbReference>
<protein>
    <submittedName>
        <fullName evidence="4">Magnesium chelatase subunit D</fullName>
    </submittedName>
</protein>
<dbReference type="Gene3D" id="3.40.50.410">
    <property type="entry name" value="von Willebrand factor, type A domain"/>
    <property type="match status" value="1"/>
</dbReference>
<dbReference type="Proteomes" id="UP001314635">
    <property type="component" value="Unassembled WGS sequence"/>
</dbReference>
<evidence type="ECO:0000259" key="3">
    <source>
        <dbReference type="PROSITE" id="PS50234"/>
    </source>
</evidence>
<gene>
    <name evidence="4" type="ORF">JQ619_23995</name>
</gene>
<dbReference type="PROSITE" id="PS50234">
    <property type="entry name" value="VWFA"/>
    <property type="match status" value="1"/>
</dbReference>
<dbReference type="SUPFAM" id="SSF53300">
    <property type="entry name" value="vWA-like"/>
    <property type="match status" value="1"/>
</dbReference>
<dbReference type="PANTHER" id="PTHR43473">
    <property type="entry name" value="MAGNESIUM-CHELATASE SUBUNIT CHLD, CHLOROPLASTIC"/>
    <property type="match status" value="1"/>
</dbReference>
<comment type="caution">
    <text evidence="4">The sequence shown here is derived from an EMBL/GenBank/DDBJ whole genome shotgun (WGS) entry which is preliminary data.</text>
</comment>